<dbReference type="STRING" id="553218.CAMRE0001_1194"/>
<keyword evidence="2" id="KW-1185">Reference proteome</keyword>
<dbReference type="AlphaFoldDB" id="B9D0J0"/>
<evidence type="ECO:0000313" key="2">
    <source>
        <dbReference type="Proteomes" id="UP000003082"/>
    </source>
</evidence>
<accession>B9D0J0</accession>
<gene>
    <name evidence="1" type="ORF">CAMRE0001_1194</name>
</gene>
<name>B9D0J0_CAMRE</name>
<reference evidence="1 2" key="1">
    <citation type="submission" date="2008-08" db="EMBL/GenBank/DDBJ databases">
        <authorList>
            <person name="Madupu R."/>
            <person name="Durkin A.S."/>
            <person name="Torralba M."/>
            <person name="Methe B."/>
            <person name="Sutton G.G."/>
            <person name="Strausberg R.L."/>
            <person name="Nelson K.E."/>
        </authorList>
    </citation>
    <scope>NUCLEOTIDE SEQUENCE [LARGE SCALE GENOMIC DNA]</scope>
    <source>
        <strain evidence="1 2">RM3267</strain>
    </source>
</reference>
<dbReference type="Proteomes" id="UP000003082">
    <property type="component" value="Unassembled WGS sequence"/>
</dbReference>
<protein>
    <submittedName>
        <fullName evidence="1">Uncharacterized protein</fullName>
    </submittedName>
</protein>
<organism evidence="1 2">
    <name type="scientific">Campylobacter rectus RM3267</name>
    <dbReference type="NCBI Taxonomy" id="553218"/>
    <lineage>
        <taxon>Bacteria</taxon>
        <taxon>Pseudomonadati</taxon>
        <taxon>Campylobacterota</taxon>
        <taxon>Epsilonproteobacteria</taxon>
        <taxon>Campylobacterales</taxon>
        <taxon>Campylobacteraceae</taxon>
        <taxon>Campylobacter</taxon>
    </lineage>
</organism>
<proteinExistence type="predicted"/>
<comment type="caution">
    <text evidence="1">The sequence shown here is derived from an EMBL/GenBank/DDBJ whole genome shotgun (WGS) entry which is preliminary data.</text>
</comment>
<dbReference type="EMBL" id="ACFU01000006">
    <property type="protein sequence ID" value="EEF14423.1"/>
    <property type="molecule type" value="Genomic_DNA"/>
</dbReference>
<sequence length="43" mass="4984">MEKKPQTRKFTNYRRDLAASRANIERNQRTLADISALTGDKFA</sequence>
<evidence type="ECO:0000313" key="1">
    <source>
        <dbReference type="EMBL" id="EEF14423.1"/>
    </source>
</evidence>